<dbReference type="RefSeq" id="WP_136643758.1">
    <property type="nucleotide sequence ID" value="NZ_QYRT01000068.1"/>
</dbReference>
<dbReference type="PROSITE" id="PS51000">
    <property type="entry name" value="HTH_DEOR_2"/>
    <property type="match status" value="1"/>
</dbReference>
<keyword evidence="6" id="KW-1185">Reference proteome</keyword>
<dbReference type="SUPFAM" id="SSF100950">
    <property type="entry name" value="NagB/RpiA/CoA transferase-like"/>
    <property type="match status" value="1"/>
</dbReference>
<dbReference type="InterPro" id="IPR014036">
    <property type="entry name" value="DeoR-like_C"/>
</dbReference>
<dbReference type="InterPro" id="IPR036388">
    <property type="entry name" value="WH-like_DNA-bd_sf"/>
</dbReference>
<gene>
    <name evidence="5" type="ORF">D4765_18365</name>
</gene>
<dbReference type="Pfam" id="PF00455">
    <property type="entry name" value="DeoRC"/>
    <property type="match status" value="1"/>
</dbReference>
<evidence type="ECO:0000256" key="2">
    <source>
        <dbReference type="ARBA" id="ARBA00023125"/>
    </source>
</evidence>
<dbReference type="GO" id="GO:0003700">
    <property type="term" value="F:DNA-binding transcription factor activity"/>
    <property type="evidence" value="ECO:0007669"/>
    <property type="project" value="InterPro"/>
</dbReference>
<dbReference type="Proteomes" id="UP000306192">
    <property type="component" value="Unassembled WGS sequence"/>
</dbReference>
<dbReference type="PANTHER" id="PTHR30363">
    <property type="entry name" value="HTH-TYPE TRANSCRIPTIONAL REGULATOR SRLR-RELATED"/>
    <property type="match status" value="1"/>
</dbReference>
<evidence type="ECO:0000259" key="4">
    <source>
        <dbReference type="PROSITE" id="PS51000"/>
    </source>
</evidence>
<accession>A0A4T2BHQ6</accession>
<dbReference type="Pfam" id="PF08220">
    <property type="entry name" value="HTH_DeoR"/>
    <property type="match status" value="1"/>
</dbReference>
<name>A0A4T2BHQ6_9MICO</name>
<dbReference type="InterPro" id="IPR011991">
    <property type="entry name" value="ArsR-like_HTH"/>
</dbReference>
<dbReference type="Gene3D" id="3.40.50.1360">
    <property type="match status" value="1"/>
</dbReference>
<dbReference type="PRINTS" id="PR00037">
    <property type="entry name" value="HTHLACR"/>
</dbReference>
<dbReference type="InterPro" id="IPR018356">
    <property type="entry name" value="Tscrpt_reg_HTH_DeoR_CS"/>
</dbReference>
<comment type="caution">
    <text evidence="5">The sequence shown here is derived from an EMBL/GenBank/DDBJ whole genome shotgun (WGS) entry which is preliminary data.</text>
</comment>
<reference evidence="5 6" key="1">
    <citation type="journal article" date="2019" name="Microorganisms">
        <title>Systematic Affiliation and Genome Analysis of Subtercola vilae DB165(T) with Particular Emphasis on Cold Adaptation of an Isolate from a High-Altitude Cold Volcano Lake.</title>
        <authorList>
            <person name="Villalobos A.S."/>
            <person name="Wiese J."/>
            <person name="Imhoff J.F."/>
            <person name="Dorador C."/>
            <person name="Keller A."/>
            <person name="Hentschel U."/>
        </authorList>
    </citation>
    <scope>NUCLEOTIDE SEQUENCE [LARGE SCALE GENOMIC DNA]</scope>
    <source>
        <strain evidence="5 6">DB165</strain>
    </source>
</reference>
<dbReference type="InterPro" id="IPR037171">
    <property type="entry name" value="NagB/RpiA_transferase-like"/>
</dbReference>
<feature type="domain" description="HTH deoR-type" evidence="4">
    <location>
        <begin position="2"/>
        <end position="57"/>
    </location>
</feature>
<evidence type="ECO:0000256" key="3">
    <source>
        <dbReference type="ARBA" id="ARBA00023163"/>
    </source>
</evidence>
<protein>
    <submittedName>
        <fullName evidence="5">DeoR/GlpR transcriptional regulator</fullName>
    </submittedName>
</protein>
<sequence>MNAAERRRTIGHLLQEKPIGVDDMAATFAVSASTIRRDLEALSKAGDIVRTYGGARTVDSRERSLQERKLIAVAQKFAIGRLASSFVTAGSVVVLDAGTTVGALARNLTYREDITVVTNGLTSANILEHSTGIELLVVGGRLRHISSGFVGSFAEQFLTSITPDAVFLGADGVSARLGLCEATPEQASLKKIMIAGAHTIFVLADSTKLGAETEPWWTPLQQPWNLITDSQATAEQLEPFHALPHVTIHIAPAFDNEAAAALPMTVD</sequence>
<evidence type="ECO:0000313" key="6">
    <source>
        <dbReference type="Proteomes" id="UP000306192"/>
    </source>
</evidence>
<dbReference type="PANTHER" id="PTHR30363:SF44">
    <property type="entry name" value="AGA OPERON TRANSCRIPTIONAL REPRESSOR-RELATED"/>
    <property type="match status" value="1"/>
</dbReference>
<dbReference type="SMART" id="SM00420">
    <property type="entry name" value="HTH_DEOR"/>
    <property type="match status" value="1"/>
</dbReference>
<dbReference type="InterPro" id="IPR036390">
    <property type="entry name" value="WH_DNA-bd_sf"/>
</dbReference>
<keyword evidence="2" id="KW-0238">DNA-binding</keyword>
<dbReference type="InterPro" id="IPR001034">
    <property type="entry name" value="DeoR_HTH"/>
</dbReference>
<dbReference type="CDD" id="cd00090">
    <property type="entry name" value="HTH_ARSR"/>
    <property type="match status" value="1"/>
</dbReference>
<dbReference type="InterPro" id="IPR050313">
    <property type="entry name" value="Carb_Metab_HTH_regulators"/>
</dbReference>
<dbReference type="SMART" id="SM01134">
    <property type="entry name" value="DeoRC"/>
    <property type="match status" value="1"/>
</dbReference>
<keyword evidence="1" id="KW-0805">Transcription regulation</keyword>
<organism evidence="5 6">
    <name type="scientific">Subtercola vilae</name>
    <dbReference type="NCBI Taxonomy" id="2056433"/>
    <lineage>
        <taxon>Bacteria</taxon>
        <taxon>Bacillati</taxon>
        <taxon>Actinomycetota</taxon>
        <taxon>Actinomycetes</taxon>
        <taxon>Micrococcales</taxon>
        <taxon>Microbacteriaceae</taxon>
        <taxon>Subtercola</taxon>
    </lineage>
</organism>
<dbReference type="PROSITE" id="PS00894">
    <property type="entry name" value="HTH_DEOR_1"/>
    <property type="match status" value="1"/>
</dbReference>
<dbReference type="OrthoDB" id="7688673at2"/>
<evidence type="ECO:0000256" key="1">
    <source>
        <dbReference type="ARBA" id="ARBA00023015"/>
    </source>
</evidence>
<dbReference type="SUPFAM" id="SSF46785">
    <property type="entry name" value="Winged helix' DNA-binding domain"/>
    <property type="match status" value="1"/>
</dbReference>
<dbReference type="Gene3D" id="1.10.10.10">
    <property type="entry name" value="Winged helix-like DNA-binding domain superfamily/Winged helix DNA-binding domain"/>
    <property type="match status" value="1"/>
</dbReference>
<keyword evidence="3" id="KW-0804">Transcription</keyword>
<dbReference type="GO" id="GO:0003677">
    <property type="term" value="F:DNA binding"/>
    <property type="evidence" value="ECO:0007669"/>
    <property type="project" value="UniProtKB-KW"/>
</dbReference>
<dbReference type="AlphaFoldDB" id="A0A4T2BHQ6"/>
<evidence type="ECO:0000313" key="5">
    <source>
        <dbReference type="EMBL" id="TIH28616.1"/>
    </source>
</evidence>
<dbReference type="EMBL" id="QYRT01000068">
    <property type="protein sequence ID" value="TIH28616.1"/>
    <property type="molecule type" value="Genomic_DNA"/>
</dbReference>
<proteinExistence type="predicted"/>